<dbReference type="EMBL" id="BAABUJ010000030">
    <property type="protein sequence ID" value="GAA5803851.1"/>
    <property type="molecule type" value="Genomic_DNA"/>
</dbReference>
<dbReference type="PANTHER" id="PTHR28208:SF3">
    <property type="entry name" value="PHOSPHATIDATE PHOSPHATASE APP1"/>
    <property type="match status" value="1"/>
</dbReference>
<evidence type="ECO:0000313" key="3">
    <source>
        <dbReference type="Proteomes" id="UP001476247"/>
    </source>
</evidence>
<comment type="caution">
    <text evidence="2">The sequence shown here is derived from an EMBL/GenBank/DDBJ whole genome shotgun (WGS) entry which is preliminary data.</text>
</comment>
<organism evidence="2 3">
    <name type="scientific">Helicostylum pulchrum</name>
    <dbReference type="NCBI Taxonomy" id="562976"/>
    <lineage>
        <taxon>Eukaryota</taxon>
        <taxon>Fungi</taxon>
        <taxon>Fungi incertae sedis</taxon>
        <taxon>Mucoromycota</taxon>
        <taxon>Mucoromycotina</taxon>
        <taxon>Mucoromycetes</taxon>
        <taxon>Mucorales</taxon>
        <taxon>Mucorineae</taxon>
        <taxon>Mucoraceae</taxon>
        <taxon>Helicostylum</taxon>
    </lineage>
</organism>
<proteinExistence type="predicted"/>
<accession>A0ABP9YA62</accession>
<feature type="domain" description="Phosphatidate phosphatase APP1 catalytic" evidence="1">
    <location>
        <begin position="258"/>
        <end position="403"/>
    </location>
</feature>
<evidence type="ECO:0000259" key="1">
    <source>
        <dbReference type="Pfam" id="PF09949"/>
    </source>
</evidence>
<name>A0ABP9YA62_9FUNG</name>
<dbReference type="Proteomes" id="UP001476247">
    <property type="component" value="Unassembled WGS sequence"/>
</dbReference>
<protein>
    <recommendedName>
        <fullName evidence="1">Phosphatidate phosphatase APP1 catalytic domain-containing protein</fullName>
    </recommendedName>
</protein>
<dbReference type="PANTHER" id="PTHR28208">
    <property type="entry name" value="PHOSPHATIDATE PHOSPHATASE APP1"/>
    <property type="match status" value="1"/>
</dbReference>
<sequence>MSFSSFNSEGEPRARRRDRLRSLAQTTTFVIKKEINKYYETSPPPLPPRRARSIMSTTSNEPISTEIRRTDTEEIDDIIKNSVPDLIQPQCMLFPTYACQVDDDEQEIHWKIHLAGWAFANPGSSRLDRWLLAAGRTYGGLSRDTVEDNHFTTLLNQFRCETMRMTDIQLTLPGIIAKKIIDDNEELLELNQQEKIRDFAACVNTGPHGRFEEEIYLDTASVKKLKESSKYLTVEASFTEDEETPFPGYIDIIDPYGISVISDIDDTIKITDILDGKDAILQNTFFRTAREVPYMSEVFRTWVSEGAHIHYVSNSPWQVYPALSKFIVNQKFPQGSMHLRAVSTQELIIGKPGKHKLDIIPKIIRDFPHRKFILVGDSGEIDAEIYQQIYNEFPDQVIKIFIHDVTSQRAMDADRLAKDKPDSYYSSLRKFLSRESKLLKKGPSSALAMDAMASTELPEEQEQILDPEVPLLTKLEQFDQRMQRVSSQMREGVFTVFSLASQLMLDPVVAEEFLMSKTGDMKI</sequence>
<evidence type="ECO:0000313" key="2">
    <source>
        <dbReference type="EMBL" id="GAA5803851.1"/>
    </source>
</evidence>
<dbReference type="InterPro" id="IPR019236">
    <property type="entry name" value="APP1_cat"/>
</dbReference>
<keyword evidence="3" id="KW-1185">Reference proteome</keyword>
<gene>
    <name evidence="2" type="ORF">HPULCUR_009336</name>
</gene>
<reference evidence="2 3" key="1">
    <citation type="submission" date="2024-04" db="EMBL/GenBank/DDBJ databases">
        <title>genome sequences of Mucor flavus KT1a and Helicostylum pulchrum KT1b strains isolation_sourced from the surface of a dry-aged beef.</title>
        <authorList>
            <person name="Toyotome T."/>
            <person name="Hosono M."/>
            <person name="Torimaru M."/>
            <person name="Fukuda K."/>
            <person name="Mikami N."/>
        </authorList>
    </citation>
    <scope>NUCLEOTIDE SEQUENCE [LARGE SCALE GENOMIC DNA]</scope>
    <source>
        <strain evidence="2 3">KT1b</strain>
    </source>
</reference>
<dbReference type="Pfam" id="PF09949">
    <property type="entry name" value="APP1_cat"/>
    <property type="match status" value="1"/>
</dbReference>
<dbReference type="InterPro" id="IPR052935">
    <property type="entry name" value="Mg2+_PAP"/>
</dbReference>